<proteinExistence type="predicted"/>
<dbReference type="EMBL" id="JACGWT010000005">
    <property type="protein sequence ID" value="MBA8795667.1"/>
    <property type="molecule type" value="Genomic_DNA"/>
</dbReference>
<feature type="transmembrane region" description="Helical" evidence="6">
    <location>
        <begin position="89"/>
        <end position="110"/>
    </location>
</feature>
<evidence type="ECO:0000256" key="3">
    <source>
        <dbReference type="ARBA" id="ARBA00022989"/>
    </source>
</evidence>
<accession>A0A7W3IUV2</accession>
<dbReference type="GO" id="GO:0000271">
    <property type="term" value="P:polysaccharide biosynthetic process"/>
    <property type="evidence" value="ECO:0007669"/>
    <property type="project" value="InterPro"/>
</dbReference>
<keyword evidence="4 6" id="KW-0472">Membrane</keyword>
<keyword evidence="2 6" id="KW-0812">Transmembrane</keyword>
<evidence type="ECO:0000256" key="4">
    <source>
        <dbReference type="ARBA" id="ARBA00023136"/>
    </source>
</evidence>
<reference evidence="8 9" key="1">
    <citation type="submission" date="2020-07" db="EMBL/GenBank/DDBJ databases">
        <title>Sequencing the genomes of 1000 actinobacteria strains.</title>
        <authorList>
            <person name="Klenk H.-P."/>
        </authorList>
    </citation>
    <scope>NUCLEOTIDE SEQUENCE [LARGE SCALE GENOMIC DNA]</scope>
    <source>
        <strain evidence="8 9">DSM 100723</strain>
    </source>
</reference>
<dbReference type="Proteomes" id="UP000523079">
    <property type="component" value="Unassembled WGS sequence"/>
</dbReference>
<name>A0A7W3IUV2_9ACTN</name>
<dbReference type="InterPro" id="IPR007267">
    <property type="entry name" value="GtrA_DPMS_TM"/>
</dbReference>
<evidence type="ECO:0000256" key="1">
    <source>
        <dbReference type="ARBA" id="ARBA00004141"/>
    </source>
</evidence>
<feature type="region of interest" description="Disordered" evidence="5">
    <location>
        <begin position="161"/>
        <end position="180"/>
    </location>
</feature>
<evidence type="ECO:0000256" key="6">
    <source>
        <dbReference type="SAM" id="Phobius"/>
    </source>
</evidence>
<gene>
    <name evidence="8" type="ORF">FHX74_003303</name>
</gene>
<dbReference type="Pfam" id="PF04138">
    <property type="entry name" value="GtrA_DPMS_TM"/>
    <property type="match status" value="1"/>
</dbReference>
<keyword evidence="3 6" id="KW-1133">Transmembrane helix</keyword>
<evidence type="ECO:0000256" key="2">
    <source>
        <dbReference type="ARBA" id="ARBA00022692"/>
    </source>
</evidence>
<feature type="transmembrane region" description="Helical" evidence="6">
    <location>
        <begin position="55"/>
        <end position="77"/>
    </location>
</feature>
<dbReference type="AlphaFoldDB" id="A0A7W3IUV2"/>
<feature type="domain" description="GtrA/DPMS transmembrane" evidence="7">
    <location>
        <begin position="27"/>
        <end position="149"/>
    </location>
</feature>
<sequence length="180" mass="19263">MTARNGVPARPARRPLAARFRWRMLGKFGASSLISTGLSQAVFALVYYLHGAPTVASVSAFVAGAIPNYFLNRFWTWKRRDRIRGVRELLPYATVVVGTALLAIAVTNVTDHLVAPVGSHLVRTAVVTGSYLGTYAVMFGVKFVLLDRLIFGPTARLNRPAATAAPPSDDADPAGPTSPA</sequence>
<dbReference type="GO" id="GO:0016020">
    <property type="term" value="C:membrane"/>
    <property type="evidence" value="ECO:0007669"/>
    <property type="project" value="UniProtKB-SubCell"/>
</dbReference>
<feature type="transmembrane region" description="Helical" evidence="6">
    <location>
        <begin position="130"/>
        <end position="151"/>
    </location>
</feature>
<evidence type="ECO:0000313" key="9">
    <source>
        <dbReference type="Proteomes" id="UP000523079"/>
    </source>
</evidence>
<protein>
    <submittedName>
        <fullName evidence="8">Putative flippase GtrA</fullName>
    </submittedName>
</protein>
<feature type="transmembrane region" description="Helical" evidence="6">
    <location>
        <begin position="28"/>
        <end position="49"/>
    </location>
</feature>
<comment type="caution">
    <text evidence="8">The sequence shown here is derived from an EMBL/GenBank/DDBJ whole genome shotgun (WGS) entry which is preliminary data.</text>
</comment>
<evidence type="ECO:0000256" key="5">
    <source>
        <dbReference type="SAM" id="MobiDB-lite"/>
    </source>
</evidence>
<evidence type="ECO:0000313" key="8">
    <source>
        <dbReference type="EMBL" id="MBA8795667.1"/>
    </source>
</evidence>
<keyword evidence="9" id="KW-1185">Reference proteome</keyword>
<comment type="subcellular location">
    <subcellularLocation>
        <location evidence="1">Membrane</location>
        <topology evidence="1">Multi-pass membrane protein</topology>
    </subcellularLocation>
</comment>
<organism evidence="8 9">
    <name type="scientific">Microlunatus kandeliicorticis</name>
    <dbReference type="NCBI Taxonomy" id="1759536"/>
    <lineage>
        <taxon>Bacteria</taxon>
        <taxon>Bacillati</taxon>
        <taxon>Actinomycetota</taxon>
        <taxon>Actinomycetes</taxon>
        <taxon>Propionibacteriales</taxon>
        <taxon>Propionibacteriaceae</taxon>
        <taxon>Microlunatus</taxon>
    </lineage>
</organism>
<evidence type="ECO:0000259" key="7">
    <source>
        <dbReference type="Pfam" id="PF04138"/>
    </source>
</evidence>